<dbReference type="InterPro" id="IPR020904">
    <property type="entry name" value="Sc_DH/Rdtase_CS"/>
</dbReference>
<dbReference type="Pfam" id="PF13561">
    <property type="entry name" value="adh_short_C2"/>
    <property type="match status" value="1"/>
</dbReference>
<keyword evidence="6" id="KW-1185">Reference proteome</keyword>
<dbReference type="Gene3D" id="3.40.50.720">
    <property type="entry name" value="NAD(P)-binding Rossmann-like Domain"/>
    <property type="match status" value="1"/>
</dbReference>
<dbReference type="InterPro" id="IPR036291">
    <property type="entry name" value="NAD(P)-bd_dom_sf"/>
</dbReference>
<dbReference type="PROSITE" id="PS00061">
    <property type="entry name" value="ADH_SHORT"/>
    <property type="match status" value="1"/>
</dbReference>
<comment type="similarity">
    <text evidence="1">Belongs to the short-chain dehydrogenases/reductases (SDR) family.</text>
</comment>
<dbReference type="SMART" id="SM00822">
    <property type="entry name" value="PKS_KR"/>
    <property type="match status" value="1"/>
</dbReference>
<feature type="domain" description="Ketoreductase" evidence="4">
    <location>
        <begin position="11"/>
        <end position="205"/>
    </location>
</feature>
<proteinExistence type="inferred from homology"/>
<dbReference type="EMBL" id="CP034437">
    <property type="protein sequence ID" value="AZN40358.1"/>
    <property type="molecule type" value="Genomic_DNA"/>
</dbReference>
<keyword evidence="2" id="KW-0560">Oxidoreductase</keyword>
<dbReference type="RefSeq" id="WP_126015589.1">
    <property type="nucleotide sequence ID" value="NZ_CP034437.1"/>
</dbReference>
<evidence type="ECO:0000256" key="2">
    <source>
        <dbReference type="ARBA" id="ARBA00023002"/>
    </source>
</evidence>
<dbReference type="AlphaFoldDB" id="A0A3S9A3Q0"/>
<dbReference type="PRINTS" id="PR00080">
    <property type="entry name" value="SDRFAMILY"/>
</dbReference>
<dbReference type="GO" id="GO:0016491">
    <property type="term" value="F:oxidoreductase activity"/>
    <property type="evidence" value="ECO:0007669"/>
    <property type="project" value="UniProtKB-KW"/>
</dbReference>
<organism evidence="5 6">
    <name type="scientific">Paenibacillus albus</name>
    <dbReference type="NCBI Taxonomy" id="2495582"/>
    <lineage>
        <taxon>Bacteria</taxon>
        <taxon>Bacillati</taxon>
        <taxon>Bacillota</taxon>
        <taxon>Bacilli</taxon>
        <taxon>Bacillales</taxon>
        <taxon>Paenibacillaceae</taxon>
        <taxon>Paenibacillus</taxon>
    </lineage>
</organism>
<sequence length="259" mass="27753">MIAPLSDIQQKTVIVTGGAKGIGRAIALRFLQCGARVVIADVDESGAATVGELSEEGYASQLYFVRCDVSKRSEVEALVAESIRQFGPVDVLVNNAGIFPRCEMLQMDEAFWDHVMDVNLKGTYMLCQAVVPGMIERSRGVIINIGSGHANAGEPATLAYAVSKGGIVTLTRNLAKALAQHRIRVNCVQPGWIASEGEVARWKEAGMEEANITAHMSRMGLGRMQTGEDIADAVLFMASDMSRQITGQVLVVDGGNSVR</sequence>
<dbReference type="KEGG" id="palb:EJC50_12395"/>
<evidence type="ECO:0000313" key="5">
    <source>
        <dbReference type="EMBL" id="AZN40358.1"/>
    </source>
</evidence>
<dbReference type="SUPFAM" id="SSF51735">
    <property type="entry name" value="NAD(P)-binding Rossmann-fold domains"/>
    <property type="match status" value="1"/>
</dbReference>
<dbReference type="GO" id="GO:0008206">
    <property type="term" value="P:bile acid metabolic process"/>
    <property type="evidence" value="ECO:0007669"/>
    <property type="project" value="UniProtKB-ARBA"/>
</dbReference>
<dbReference type="InterPro" id="IPR002347">
    <property type="entry name" value="SDR_fam"/>
</dbReference>
<keyword evidence="3" id="KW-0520">NAD</keyword>
<protein>
    <submittedName>
        <fullName evidence="5">SDR family oxidoreductase</fullName>
    </submittedName>
</protein>
<name>A0A3S9A3Q0_9BACL</name>
<dbReference type="PANTHER" id="PTHR24321:SF8">
    <property type="entry name" value="ESTRADIOL 17-BETA-DEHYDROGENASE 8-RELATED"/>
    <property type="match status" value="1"/>
</dbReference>
<reference evidence="6" key="1">
    <citation type="submission" date="2018-12" db="EMBL/GenBank/DDBJ databases">
        <title>Genome sequence of Peanibacillus sp.</title>
        <authorList>
            <person name="Subramani G."/>
            <person name="Srinivasan S."/>
            <person name="Kim M.K."/>
        </authorList>
    </citation>
    <scope>NUCLEOTIDE SEQUENCE [LARGE SCALE GENOMIC DNA]</scope>
    <source>
        <strain evidence="6">18JY67-1</strain>
    </source>
</reference>
<evidence type="ECO:0000256" key="3">
    <source>
        <dbReference type="ARBA" id="ARBA00023027"/>
    </source>
</evidence>
<dbReference type="PANTHER" id="PTHR24321">
    <property type="entry name" value="DEHYDROGENASES, SHORT CHAIN"/>
    <property type="match status" value="1"/>
</dbReference>
<accession>A0A3S9A3Q0</accession>
<evidence type="ECO:0000259" key="4">
    <source>
        <dbReference type="SMART" id="SM00822"/>
    </source>
</evidence>
<evidence type="ECO:0000313" key="6">
    <source>
        <dbReference type="Proteomes" id="UP000272528"/>
    </source>
</evidence>
<dbReference type="PRINTS" id="PR00081">
    <property type="entry name" value="GDHRDH"/>
</dbReference>
<dbReference type="NCBIfam" id="NF005559">
    <property type="entry name" value="PRK07231.1"/>
    <property type="match status" value="1"/>
</dbReference>
<dbReference type="Proteomes" id="UP000272528">
    <property type="component" value="Chromosome"/>
</dbReference>
<dbReference type="FunFam" id="3.40.50.720:FF:000084">
    <property type="entry name" value="Short-chain dehydrogenase reductase"/>
    <property type="match status" value="1"/>
</dbReference>
<gene>
    <name evidence="5" type="ORF">EJC50_12395</name>
</gene>
<dbReference type="CDD" id="cd05233">
    <property type="entry name" value="SDR_c"/>
    <property type="match status" value="1"/>
</dbReference>
<dbReference type="OrthoDB" id="9789398at2"/>
<dbReference type="InterPro" id="IPR057326">
    <property type="entry name" value="KR_dom"/>
</dbReference>
<evidence type="ECO:0000256" key="1">
    <source>
        <dbReference type="ARBA" id="ARBA00006484"/>
    </source>
</evidence>